<evidence type="ECO:0008006" key="3">
    <source>
        <dbReference type="Google" id="ProtNLM"/>
    </source>
</evidence>
<organism evidence="1 2">
    <name type="scientific">Terrimonas rubra</name>
    <dbReference type="NCBI Taxonomy" id="1035890"/>
    <lineage>
        <taxon>Bacteria</taxon>
        <taxon>Pseudomonadati</taxon>
        <taxon>Bacteroidota</taxon>
        <taxon>Chitinophagia</taxon>
        <taxon>Chitinophagales</taxon>
        <taxon>Chitinophagaceae</taxon>
        <taxon>Terrimonas</taxon>
    </lineage>
</organism>
<evidence type="ECO:0000313" key="2">
    <source>
        <dbReference type="Proteomes" id="UP001597511"/>
    </source>
</evidence>
<reference evidence="2" key="1">
    <citation type="journal article" date="2019" name="Int. J. Syst. Evol. Microbiol.">
        <title>The Global Catalogue of Microorganisms (GCM) 10K type strain sequencing project: providing services to taxonomists for standard genome sequencing and annotation.</title>
        <authorList>
            <consortium name="The Broad Institute Genomics Platform"/>
            <consortium name="The Broad Institute Genome Sequencing Center for Infectious Disease"/>
            <person name="Wu L."/>
            <person name="Ma J."/>
        </authorList>
    </citation>
    <scope>NUCLEOTIDE SEQUENCE [LARGE SCALE GENOMIC DNA]</scope>
    <source>
        <strain evidence="2">KCTC 23299</strain>
    </source>
</reference>
<dbReference type="EMBL" id="JBHUOZ010000001">
    <property type="protein sequence ID" value="MFD2919685.1"/>
    <property type="molecule type" value="Genomic_DNA"/>
</dbReference>
<name>A0ABW6A5G7_9BACT</name>
<proteinExistence type="predicted"/>
<dbReference type="RefSeq" id="WP_386097116.1">
    <property type="nucleotide sequence ID" value="NZ_JBHUOZ010000001.1"/>
</dbReference>
<dbReference type="Proteomes" id="UP001597511">
    <property type="component" value="Unassembled WGS sequence"/>
</dbReference>
<accession>A0ABW6A5G7</accession>
<sequence length="147" mass="16442">MKAFKLSIVFFCVSLLLSSCIKKKIDDLLDPDIEDPVAEYEIYYRWTENLSFPSGSNASGCTTIGSNYNNSHPGLSSGISKNQFYGPLTPGSFVIDLRSTGGGTYNGTLEAPAKGYRRYYTHLIKEYTTNVNRCLVVYKISYVDEKM</sequence>
<evidence type="ECO:0000313" key="1">
    <source>
        <dbReference type="EMBL" id="MFD2919685.1"/>
    </source>
</evidence>
<dbReference type="PROSITE" id="PS51257">
    <property type="entry name" value="PROKAR_LIPOPROTEIN"/>
    <property type="match status" value="1"/>
</dbReference>
<protein>
    <recommendedName>
        <fullName evidence="3">Lipoprotein</fullName>
    </recommendedName>
</protein>
<gene>
    <name evidence="1" type="ORF">ACFS6H_08210</name>
</gene>
<keyword evidence="2" id="KW-1185">Reference proteome</keyword>
<comment type="caution">
    <text evidence="1">The sequence shown here is derived from an EMBL/GenBank/DDBJ whole genome shotgun (WGS) entry which is preliminary data.</text>
</comment>